<dbReference type="PANTHER" id="PTHR13748">
    <property type="entry name" value="COBW-RELATED"/>
    <property type="match status" value="1"/>
</dbReference>
<dbReference type="RefSeq" id="WP_208147282.1">
    <property type="nucleotide sequence ID" value="NZ_JAGETV010000002.1"/>
</dbReference>
<comment type="function">
    <text evidence="1">Zinc chaperone that directly transfers zinc cofactor to target proteins, thereby activating them. Zinc is transferred from the CXCC motif in the GTPase domain to the zinc binding site in target proteins in a process requiring GTP hydrolysis.</text>
</comment>
<evidence type="ECO:0000313" key="5">
    <source>
        <dbReference type="Proteomes" id="UP000664835"/>
    </source>
</evidence>
<dbReference type="InterPro" id="IPR051316">
    <property type="entry name" value="Zinc-reg_GTPase_activator"/>
</dbReference>
<dbReference type="InterPro" id="IPR027417">
    <property type="entry name" value="P-loop_NTPase"/>
</dbReference>
<dbReference type="Pfam" id="PF02492">
    <property type="entry name" value="cobW"/>
    <property type="match status" value="1"/>
</dbReference>
<dbReference type="SUPFAM" id="SSF52540">
    <property type="entry name" value="P-loop containing nucleoside triphosphate hydrolases"/>
    <property type="match status" value="1"/>
</dbReference>
<reference evidence="4 5" key="1">
    <citation type="submission" date="2021-03" db="EMBL/GenBank/DDBJ databases">
        <title>Thiomicrorhabdus sp.nov.,novel sulfur-oxidizing bacteria isolated from coastal sediment.</title>
        <authorList>
            <person name="Liu X."/>
        </authorList>
    </citation>
    <scope>NUCLEOTIDE SEQUENCE [LARGE SCALE GENOMIC DNA]</scope>
    <source>
        <strain evidence="4 5">6S2-11</strain>
    </source>
</reference>
<proteinExistence type="predicted"/>
<dbReference type="PANTHER" id="PTHR13748:SF46">
    <property type="entry name" value="ZINC CHAPERONE YEIR"/>
    <property type="match status" value="1"/>
</dbReference>
<organism evidence="4 5">
    <name type="scientific">Thiomicrorhabdus marina</name>
    <dbReference type="NCBI Taxonomy" id="2818442"/>
    <lineage>
        <taxon>Bacteria</taxon>
        <taxon>Pseudomonadati</taxon>
        <taxon>Pseudomonadota</taxon>
        <taxon>Gammaproteobacteria</taxon>
        <taxon>Thiotrichales</taxon>
        <taxon>Piscirickettsiaceae</taxon>
        <taxon>Thiomicrorhabdus</taxon>
    </lineage>
</organism>
<dbReference type="Gene3D" id="3.40.50.300">
    <property type="entry name" value="P-loop containing nucleotide triphosphate hydrolases"/>
    <property type="match status" value="1"/>
</dbReference>
<sequence>MSKTCHLSLVCGTLGAGKTTLLTRLFTQKPDSENWAVIVNEFGALGIDGAILQKHTSIEVKEIPGGCVCCSALPELQNTLQELLDSKRYQRIFIEPTGLSEVDTLVDLIRRFTLQTDTSNIQLDNVICLMAADEIKADTWQQNLSWQNLANMADILIFNKIDLCSSQQRKQLQQLAEKIYPPKRQLLFTEQARVPLDMMNNQYTPNTQWLLITQQPFKASPMLRRSHELNTNNIDIQMPQHPLLLDCQMQSANKTISIGWRFDQNAVFDWQMLQTVFEQFSDDTADKNLLRMKGVFRVGRPWMLFQWRNQQLSRKIIAYRNDSRIEVLVDECTENAARQLAIQLYKNLLNCLKPA</sequence>
<feature type="domain" description="CobW C-terminal" evidence="3">
    <location>
        <begin position="259"/>
        <end position="315"/>
    </location>
</feature>
<evidence type="ECO:0000256" key="1">
    <source>
        <dbReference type="ARBA" id="ARBA00045658"/>
    </source>
</evidence>
<evidence type="ECO:0000259" key="2">
    <source>
        <dbReference type="Pfam" id="PF02492"/>
    </source>
</evidence>
<gene>
    <name evidence="4" type="ORF">J3998_02365</name>
</gene>
<dbReference type="InterPro" id="IPR011629">
    <property type="entry name" value="CobW-like_C"/>
</dbReference>
<keyword evidence="5" id="KW-1185">Reference proteome</keyword>
<dbReference type="Pfam" id="PF07683">
    <property type="entry name" value="CobW_C"/>
    <property type="match status" value="1"/>
</dbReference>
<dbReference type="CDD" id="cd03112">
    <property type="entry name" value="CobW-like"/>
    <property type="match status" value="1"/>
</dbReference>
<dbReference type="Proteomes" id="UP000664835">
    <property type="component" value="Unassembled WGS sequence"/>
</dbReference>
<accession>A0ABS3Q246</accession>
<feature type="domain" description="CobW/HypB/UreG nucleotide-binding" evidence="2">
    <location>
        <begin position="8"/>
        <end position="181"/>
    </location>
</feature>
<evidence type="ECO:0000259" key="3">
    <source>
        <dbReference type="Pfam" id="PF07683"/>
    </source>
</evidence>
<dbReference type="EMBL" id="JAGETV010000002">
    <property type="protein sequence ID" value="MBO1926405.1"/>
    <property type="molecule type" value="Genomic_DNA"/>
</dbReference>
<name>A0ABS3Q246_9GAMM</name>
<comment type="caution">
    <text evidence="4">The sequence shown here is derived from an EMBL/GenBank/DDBJ whole genome shotgun (WGS) entry which is preliminary data.</text>
</comment>
<evidence type="ECO:0000313" key="4">
    <source>
        <dbReference type="EMBL" id="MBO1926405.1"/>
    </source>
</evidence>
<dbReference type="InterPro" id="IPR003495">
    <property type="entry name" value="CobW/HypB/UreG_nucleotide-bd"/>
</dbReference>
<protein>
    <submittedName>
        <fullName evidence="4">GTP-binding protein</fullName>
    </submittedName>
</protein>